<comment type="caution">
    <text evidence="1">The sequence shown here is derived from an EMBL/GenBank/DDBJ whole genome shotgun (WGS) entry which is preliminary data.</text>
</comment>
<dbReference type="Proteomes" id="UP001162992">
    <property type="component" value="Chromosome 1"/>
</dbReference>
<keyword evidence="2" id="KW-1185">Reference proteome</keyword>
<name>A0ACC2EW34_DIPCM</name>
<evidence type="ECO:0000313" key="2">
    <source>
        <dbReference type="Proteomes" id="UP001162992"/>
    </source>
</evidence>
<sequence length="611" mass="64023">MSMGMTPVLLSRYSLYNTPPCLNRAGRLAIFQSNIRRHQSHNNSDNNSRRQDCNNIFVHLGLGDLSQAKSVNRILSISASASSFAHQGNGDFDEDRQVGLADTHAGHSVSGSTVNERNGTGFGKNGHKSLENVGMPGMTEAFHITPRTATGIIIGISISALIFPFLMQPLQLATPLKTKFLSYLTLLCGFYMAWNIGANDVANAMGTSVGSGALSLRQAVVTASILEFTGAFMVGSHVSETMQKGILVSSVFIGKDSLLFAGMLSSLAAAGTWLQVASFNGWPVSTTHCIVGAMVGFGLVYGGGGAVYWKSLARVVSSWIISPLMGALGAFVVYKCIRMFVYSAPNPGQAAAAAAPIAVFIGVSAFAFTAIPPNGNPLTVVAGALACGTLGAVVISSVIRNELGGLLGAYCKLPPEDRLNERPLRFLSQVVGPTGTQLKIVYRVFGYLQVLSACFMSFAHGANDVANAIGPISFALGILHGTGMETQLRSSSTQVLAWGGFGIVAGLLVWGYRVIATIGSKITELTPTRGFAAEFAAATVVILASRLGLPISATHTLVGAVMGVGFARGLNSVHGETVREIVVSWVVTIPVGATLAVLYTFLVTKLVPSIV</sequence>
<organism evidence="1 2">
    <name type="scientific">Diphasiastrum complanatum</name>
    <name type="common">Issler's clubmoss</name>
    <name type="synonym">Lycopodium complanatum</name>
    <dbReference type="NCBI Taxonomy" id="34168"/>
    <lineage>
        <taxon>Eukaryota</taxon>
        <taxon>Viridiplantae</taxon>
        <taxon>Streptophyta</taxon>
        <taxon>Embryophyta</taxon>
        <taxon>Tracheophyta</taxon>
        <taxon>Lycopodiopsida</taxon>
        <taxon>Lycopodiales</taxon>
        <taxon>Lycopodiaceae</taxon>
        <taxon>Lycopodioideae</taxon>
        <taxon>Diphasiastrum</taxon>
    </lineage>
</organism>
<reference evidence="2" key="1">
    <citation type="journal article" date="2024" name="Proc. Natl. Acad. Sci. U.S.A.">
        <title>Extraordinary preservation of gene collinearity over three hundred million years revealed in homosporous lycophytes.</title>
        <authorList>
            <person name="Li C."/>
            <person name="Wickell D."/>
            <person name="Kuo L.Y."/>
            <person name="Chen X."/>
            <person name="Nie B."/>
            <person name="Liao X."/>
            <person name="Peng D."/>
            <person name="Ji J."/>
            <person name="Jenkins J."/>
            <person name="Williams M."/>
            <person name="Shu S."/>
            <person name="Plott C."/>
            <person name="Barry K."/>
            <person name="Rajasekar S."/>
            <person name="Grimwood J."/>
            <person name="Han X."/>
            <person name="Sun S."/>
            <person name="Hou Z."/>
            <person name="He W."/>
            <person name="Dai G."/>
            <person name="Sun C."/>
            <person name="Schmutz J."/>
            <person name="Leebens-Mack J.H."/>
            <person name="Li F.W."/>
            <person name="Wang L."/>
        </authorList>
    </citation>
    <scope>NUCLEOTIDE SEQUENCE [LARGE SCALE GENOMIC DNA]</scope>
    <source>
        <strain evidence="2">cv. PW_Plant_1</strain>
    </source>
</reference>
<proteinExistence type="predicted"/>
<gene>
    <name evidence="1" type="ORF">O6H91_01G131800</name>
</gene>
<accession>A0ACC2EW34</accession>
<evidence type="ECO:0000313" key="1">
    <source>
        <dbReference type="EMBL" id="KAJ7570690.1"/>
    </source>
</evidence>
<protein>
    <submittedName>
        <fullName evidence="1">Uncharacterized protein</fullName>
    </submittedName>
</protein>
<dbReference type="EMBL" id="CM055092">
    <property type="protein sequence ID" value="KAJ7570690.1"/>
    <property type="molecule type" value="Genomic_DNA"/>
</dbReference>